<dbReference type="Proteomes" id="UP000251994">
    <property type="component" value="Chromosome"/>
</dbReference>
<accession>A0A344SBQ8</accession>
<protein>
    <submittedName>
        <fullName evidence="3">Type III secretion system translocon protein SseD</fullName>
    </submittedName>
</protein>
<proteinExistence type="predicted"/>
<dbReference type="EMBL" id="CP030219">
    <property type="protein sequence ID" value="AXD72297.1"/>
    <property type="molecule type" value="Genomic_DNA"/>
</dbReference>
<dbReference type="Proteomes" id="UP000885392">
    <property type="component" value="Unassembled WGS sequence"/>
</dbReference>
<gene>
    <name evidence="3" type="primary">sseD</name>
    <name evidence="1" type="ORF">CHC34_15880</name>
    <name evidence="3" type="ORF">D9O31_07505</name>
    <name evidence="2" type="ORF">EAK82_17685</name>
</gene>
<dbReference type="Proteomes" id="UP000839526">
    <property type="component" value="Unassembled WGS sequence"/>
</dbReference>
<evidence type="ECO:0000313" key="3">
    <source>
        <dbReference type="EMBL" id="MMS76434.1"/>
    </source>
</evidence>
<dbReference type="EMBL" id="RVIJ01000019">
    <property type="protein sequence ID" value="MLW01996.1"/>
    <property type="molecule type" value="Genomic_DNA"/>
</dbReference>
<dbReference type="AlphaFoldDB" id="A0A344SBQ8"/>
<evidence type="ECO:0000313" key="1">
    <source>
        <dbReference type="EMBL" id="AXD72297.1"/>
    </source>
</evidence>
<name>A0A344SBQ8_SALER</name>
<reference evidence="1 4" key="1">
    <citation type="submission" date="2018-06" db="EMBL/GenBank/DDBJ databases">
        <title>Completed Genome Sequences of 32 Strains from Various Serotypes of Salmonella enterica.</title>
        <authorList>
            <person name="Nash J.H.E."/>
            <person name="Robertson J."/>
            <person name="Bessonov K."/>
        </authorList>
    </citation>
    <scope>NUCLEOTIDE SEQUENCE [LARGE SCALE GENOMIC DNA]</scope>
    <source>
        <strain evidence="1 4">SA20021456</strain>
    </source>
</reference>
<dbReference type="EMBL" id="RWAH01000004">
    <property type="protein sequence ID" value="MMS76434.1"/>
    <property type="molecule type" value="Genomic_DNA"/>
</dbReference>
<organism evidence="3">
    <name type="scientific">Salmonella enterica</name>
    <name type="common">Salmonella choleraesuis</name>
    <dbReference type="NCBI Taxonomy" id="28901"/>
    <lineage>
        <taxon>Bacteria</taxon>
        <taxon>Pseudomonadati</taxon>
        <taxon>Pseudomonadota</taxon>
        <taxon>Gammaproteobacteria</taxon>
        <taxon>Enterobacterales</taxon>
        <taxon>Enterobacteriaceae</taxon>
        <taxon>Salmonella</taxon>
    </lineage>
</organism>
<dbReference type="NCBIfam" id="NF011888">
    <property type="entry name" value="PRK15361.1"/>
    <property type="match status" value="1"/>
</dbReference>
<dbReference type="RefSeq" id="WP_080168427.1">
    <property type="nucleotide sequence ID" value="NZ_CP030219.1"/>
</dbReference>
<dbReference type="InterPro" id="IPR008611">
    <property type="entry name" value="SctB2-like"/>
</dbReference>
<dbReference type="Pfam" id="PF05802">
    <property type="entry name" value="SctB2"/>
    <property type="match status" value="1"/>
</dbReference>
<sequence>MEASNVAPASPMLSSLLAPSSAQSQSGERVDTESLLLLFDVIWTKLIELAKKLRDIMRTYNETRQRLTWELQVNALQTQMKTIDQAFTASMITAGGAMFSGVLTIGLGAAGGETGLILGQAMGHTAGGVMGLGAGVAQRQSDQDKAIADLQQNGANSYNKSLMDIMDKAVEIMQQIMGMGTSMVDILAQMLRALTR</sequence>
<evidence type="ECO:0000313" key="4">
    <source>
        <dbReference type="Proteomes" id="UP000251994"/>
    </source>
</evidence>
<evidence type="ECO:0000313" key="2">
    <source>
        <dbReference type="EMBL" id="MLW01996.1"/>
    </source>
</evidence>
<reference evidence="3" key="2">
    <citation type="submission" date="2018-10" db="EMBL/GenBank/DDBJ databases">
        <authorList>
            <consortium name="PulseNet: The National Subtyping Network for Foodborne Disease Surveillance"/>
            <person name="Tarr C.L."/>
            <person name="Trees E."/>
            <person name="Katz L.S."/>
            <person name="Carleton-Romer H.A."/>
            <person name="Stroika S."/>
            <person name="Kucerova Z."/>
            <person name="Roache K.F."/>
            <person name="Sabol A.L."/>
            <person name="Besser J."/>
            <person name="Gerner-Smidt P."/>
        </authorList>
    </citation>
    <scope>NUCLEOTIDE SEQUENCE [LARGE SCALE GENOMIC DNA]</scope>
    <source>
        <strain evidence="2">PNUSAS038541</strain>
        <strain evidence="3">PNUSAS052121</strain>
    </source>
</reference>